<keyword evidence="2" id="KW-1185">Reference proteome</keyword>
<dbReference type="AlphaFoldDB" id="A0A9N9PN56"/>
<dbReference type="EMBL" id="CAJVRL010000014">
    <property type="protein sequence ID" value="CAG8949640.1"/>
    <property type="molecule type" value="Genomic_DNA"/>
</dbReference>
<evidence type="ECO:0000313" key="1">
    <source>
        <dbReference type="EMBL" id="CAG8949640.1"/>
    </source>
</evidence>
<proteinExistence type="predicted"/>
<name>A0A9N9PN56_9HELO</name>
<reference evidence="1" key="1">
    <citation type="submission" date="2021-07" db="EMBL/GenBank/DDBJ databases">
        <authorList>
            <person name="Durling M."/>
        </authorList>
    </citation>
    <scope>NUCLEOTIDE SEQUENCE</scope>
</reference>
<comment type="caution">
    <text evidence="1">The sequence shown here is derived from an EMBL/GenBank/DDBJ whole genome shotgun (WGS) entry which is preliminary data.</text>
</comment>
<gene>
    <name evidence="1" type="ORF">HYFRA_00007875</name>
</gene>
<protein>
    <submittedName>
        <fullName evidence="1">Uncharacterized protein</fullName>
    </submittedName>
</protein>
<accession>A0A9N9PN56</accession>
<dbReference type="Proteomes" id="UP000696280">
    <property type="component" value="Unassembled WGS sequence"/>
</dbReference>
<organism evidence="1 2">
    <name type="scientific">Hymenoscyphus fraxineus</name>
    <dbReference type="NCBI Taxonomy" id="746836"/>
    <lineage>
        <taxon>Eukaryota</taxon>
        <taxon>Fungi</taxon>
        <taxon>Dikarya</taxon>
        <taxon>Ascomycota</taxon>
        <taxon>Pezizomycotina</taxon>
        <taxon>Leotiomycetes</taxon>
        <taxon>Helotiales</taxon>
        <taxon>Helotiaceae</taxon>
        <taxon>Hymenoscyphus</taxon>
    </lineage>
</organism>
<dbReference type="OrthoDB" id="5331396at2759"/>
<sequence>MSRISLFRVLRIRSPAPQLPNRYSVPSFLLLQLSQVLLKRLDIGFRTGNGVAPSRNIVELWKLRSGAERSAIEGWANARVRSAGVRMRDAMVGFRIAEQDGVVN</sequence>
<evidence type="ECO:0000313" key="2">
    <source>
        <dbReference type="Proteomes" id="UP000696280"/>
    </source>
</evidence>